<dbReference type="Proteomes" id="UP000342300">
    <property type="component" value="Unassembled WGS sequence"/>
</dbReference>
<keyword evidence="1" id="KW-0812">Transmembrane</keyword>
<dbReference type="GO" id="GO:0016020">
    <property type="term" value="C:membrane"/>
    <property type="evidence" value="ECO:0007669"/>
    <property type="project" value="InterPro"/>
</dbReference>
<protein>
    <submittedName>
        <fullName evidence="2">YggT family protein</fullName>
    </submittedName>
</protein>
<comment type="caution">
    <text evidence="2">The sequence shown here is derived from an EMBL/GenBank/DDBJ whole genome shotgun (WGS) entry which is preliminary data.</text>
</comment>
<dbReference type="InterPro" id="IPR003425">
    <property type="entry name" value="CCB3/YggT"/>
</dbReference>
<sequence length="126" mass="13785">MAGQAVLFLLQVVTGVLSVALLLRFYMQAFRVSFNNQVGTFVVDLTNWMVKPLRKALPGLWGLDLASLLPAYLLQLVFVVAVVSLQGDSEAWSALNLLPVLLWQGVLATLRMSLYLLIGALLVQAV</sequence>
<proteinExistence type="predicted"/>
<accession>A0A6A7RYX9</accession>
<keyword evidence="1" id="KW-1133">Transmembrane helix</keyword>
<evidence type="ECO:0000313" key="3">
    <source>
        <dbReference type="Proteomes" id="UP000342300"/>
    </source>
</evidence>
<name>A0A6A7RYX9_9PROT</name>
<feature type="transmembrane region" description="Helical" evidence="1">
    <location>
        <begin position="59"/>
        <end position="81"/>
    </location>
</feature>
<gene>
    <name evidence="2" type="ORF">CRU78_17430</name>
</gene>
<keyword evidence="1" id="KW-0472">Membrane</keyword>
<dbReference type="Pfam" id="PF02325">
    <property type="entry name" value="CCB3_YggT"/>
    <property type="match status" value="1"/>
</dbReference>
<feature type="transmembrane region" description="Helical" evidence="1">
    <location>
        <begin position="6"/>
        <end position="27"/>
    </location>
</feature>
<evidence type="ECO:0000313" key="2">
    <source>
        <dbReference type="EMBL" id="MQM32186.1"/>
    </source>
</evidence>
<evidence type="ECO:0000256" key="1">
    <source>
        <dbReference type="SAM" id="Phobius"/>
    </source>
</evidence>
<dbReference type="AlphaFoldDB" id="A0A6A7RYX9"/>
<feature type="transmembrane region" description="Helical" evidence="1">
    <location>
        <begin position="101"/>
        <end position="123"/>
    </location>
</feature>
<dbReference type="EMBL" id="PDHS01000461">
    <property type="protein sequence ID" value="MQM32186.1"/>
    <property type="molecule type" value="Genomic_DNA"/>
</dbReference>
<feature type="non-terminal residue" evidence="2">
    <location>
        <position position="126"/>
    </location>
</feature>
<organism evidence="2 3">
    <name type="scientific">Candidatus Accumulibacter phosphatis</name>
    <dbReference type="NCBI Taxonomy" id="327160"/>
    <lineage>
        <taxon>Bacteria</taxon>
        <taxon>Pseudomonadati</taxon>
        <taxon>Pseudomonadota</taxon>
        <taxon>Betaproteobacteria</taxon>
        <taxon>Candidatus Accumulibacter</taxon>
    </lineage>
</organism>
<reference evidence="2 3" key="1">
    <citation type="submission" date="2017-09" db="EMBL/GenBank/DDBJ databases">
        <title>Metagenomic Analysis Reveals Denitrifying Candidatus Accumulibacter and Flanking Population as a Source of N2O.</title>
        <authorList>
            <person name="Gao H."/>
            <person name="Mao Y."/>
            <person name="Zhao X."/>
            <person name="Liu W.-T."/>
            <person name="Zhang T."/>
            <person name="Wells G."/>
        </authorList>
    </citation>
    <scope>NUCLEOTIDE SEQUENCE [LARGE SCALE GENOMIC DNA]</scope>
    <source>
        <strain evidence="2">CANDO_2_IC</strain>
    </source>
</reference>